<dbReference type="EMBL" id="JAEKJZ010000007">
    <property type="protein sequence ID" value="MBN9673494.1"/>
    <property type="molecule type" value="Genomic_DNA"/>
</dbReference>
<gene>
    <name evidence="2" type="ORF">JF539_24260</name>
</gene>
<dbReference type="InterPro" id="IPR011990">
    <property type="entry name" value="TPR-like_helical_dom_sf"/>
</dbReference>
<dbReference type="InterPro" id="IPR052945">
    <property type="entry name" value="Mitotic_Regulator"/>
</dbReference>
<dbReference type="PANTHER" id="PTHR43628">
    <property type="entry name" value="ACTIVATOR OF C KINASE PROTEIN 1-RELATED"/>
    <property type="match status" value="1"/>
</dbReference>
<dbReference type="InterPro" id="IPR006597">
    <property type="entry name" value="Sel1-like"/>
</dbReference>
<dbReference type="InterPro" id="IPR011600">
    <property type="entry name" value="Pept_C14_caspase"/>
</dbReference>
<dbReference type="GO" id="GO:0004197">
    <property type="term" value="F:cysteine-type endopeptidase activity"/>
    <property type="evidence" value="ECO:0007669"/>
    <property type="project" value="InterPro"/>
</dbReference>
<dbReference type="PANTHER" id="PTHR43628:SF1">
    <property type="entry name" value="CHITIN SYNTHASE REGULATORY FACTOR 2-RELATED"/>
    <property type="match status" value="1"/>
</dbReference>
<accession>A0A939EKP5</accession>
<dbReference type="InterPro" id="IPR001309">
    <property type="entry name" value="Pept_C14_p20"/>
</dbReference>
<organism evidence="2 3">
    <name type="scientific">Roseibium aggregatum</name>
    <dbReference type="NCBI Taxonomy" id="187304"/>
    <lineage>
        <taxon>Bacteria</taxon>
        <taxon>Pseudomonadati</taxon>
        <taxon>Pseudomonadota</taxon>
        <taxon>Alphaproteobacteria</taxon>
        <taxon>Hyphomicrobiales</taxon>
        <taxon>Stappiaceae</taxon>
        <taxon>Roseibium</taxon>
    </lineage>
</organism>
<dbReference type="Gene3D" id="1.25.40.10">
    <property type="entry name" value="Tetratricopeptide repeat domain"/>
    <property type="match status" value="1"/>
</dbReference>
<protein>
    <submittedName>
        <fullName evidence="2">SEL1-like repeat protein</fullName>
    </submittedName>
</protein>
<evidence type="ECO:0000259" key="1">
    <source>
        <dbReference type="PROSITE" id="PS50208"/>
    </source>
</evidence>
<dbReference type="GO" id="GO:0006508">
    <property type="term" value="P:proteolysis"/>
    <property type="evidence" value="ECO:0007669"/>
    <property type="project" value="InterPro"/>
</dbReference>
<dbReference type="Pfam" id="PF08238">
    <property type="entry name" value="Sel1"/>
    <property type="match status" value="6"/>
</dbReference>
<sequence>MAFFLLISGPASLAGGRVALVVGNAAYRNVGTLANPVSDAEAVGAALRRLGFDVTLSLNLSKHEFESRLADFSDRVSKAEIAIVYYAGHGMEMDGRNYLVPTDARLVSDNRVRFEAVSLDTVLAALEGARGLRLVLLDACRDNPFVRDMRRTLATRSIGRGLAEIEVQPGILVSYAAAAGTTALDGAGDHSPYTEGLLTYLEQPGLEINLLFRKVADYVQEKTNRRQVPFEYGRLPGQSIYLKAPEPVTPPQAVASLHGAEQPASSNRCGEADIQWKAIKDLGSRPLYESHVRLFASCASAGLAKDRLRALSRPTETTTSAAPVTECDRLAAFPDDEMKPGDVKGVSFAGLDAKNAVPACRSAVETYPDEPRLLFQYGRSLYKSGDYEQSLAWLRKAATLGNSAALVNIGVVHAKGTGVRQDYREALSWYRKAADLGQSTAMANIGVHYTRGWGVDQDHGQALVWYRKAASLGHPVAMYEIGNAYFNGRGVKQDHREALVWYRKAADLGHSDAANNVGLAYDYGEGVAQDLREALAWYRKAADLGNALAMQNVGNAYANGYGVRSDPLEAARWLELALRQGAESTRSNLRDGTWGKEPARALQRRLKDQGLYDGPIDGAFGPGSMAAVDSIFGKKQRPTP</sequence>
<feature type="domain" description="Caspase family p20" evidence="1">
    <location>
        <begin position="17"/>
        <end position="92"/>
    </location>
</feature>
<comment type="caution">
    <text evidence="2">The sequence shown here is derived from an EMBL/GenBank/DDBJ whole genome shotgun (WGS) entry which is preliminary data.</text>
</comment>
<proteinExistence type="predicted"/>
<dbReference type="PROSITE" id="PS50208">
    <property type="entry name" value="CASPASE_P20"/>
    <property type="match status" value="1"/>
</dbReference>
<dbReference type="RefSeq" id="WP_207143356.1">
    <property type="nucleotide sequence ID" value="NZ_JAEKJZ010000007.1"/>
</dbReference>
<evidence type="ECO:0000313" key="3">
    <source>
        <dbReference type="Proteomes" id="UP000664096"/>
    </source>
</evidence>
<dbReference type="SUPFAM" id="SSF81901">
    <property type="entry name" value="HCP-like"/>
    <property type="match status" value="1"/>
</dbReference>
<name>A0A939EKP5_9HYPH</name>
<dbReference type="SMART" id="SM00671">
    <property type="entry name" value="SEL1"/>
    <property type="match status" value="6"/>
</dbReference>
<dbReference type="AlphaFoldDB" id="A0A939EKP5"/>
<reference evidence="2" key="1">
    <citation type="submission" date="2020-12" db="EMBL/GenBank/DDBJ databases">
        <title>Oil enriched cultivation method for isolating marine PHA-producing bacteria.</title>
        <authorList>
            <person name="Zheng W."/>
            <person name="Yu S."/>
            <person name="Huang Y."/>
        </authorList>
    </citation>
    <scope>NUCLEOTIDE SEQUENCE</scope>
    <source>
        <strain evidence="2">SY-2-12</strain>
    </source>
</reference>
<dbReference type="Pfam" id="PF00656">
    <property type="entry name" value="Peptidase_C14"/>
    <property type="match status" value="1"/>
</dbReference>
<dbReference type="Proteomes" id="UP000664096">
    <property type="component" value="Unassembled WGS sequence"/>
</dbReference>
<evidence type="ECO:0000313" key="2">
    <source>
        <dbReference type="EMBL" id="MBN9673494.1"/>
    </source>
</evidence>
<dbReference type="InterPro" id="IPR029030">
    <property type="entry name" value="Caspase-like_dom_sf"/>
</dbReference>
<dbReference type="Gene3D" id="3.40.50.1460">
    <property type="match status" value="1"/>
</dbReference>
<dbReference type="SUPFAM" id="SSF52129">
    <property type="entry name" value="Caspase-like"/>
    <property type="match status" value="1"/>
</dbReference>